<dbReference type="NCBIfam" id="TIGR03696">
    <property type="entry name" value="Rhs_assc_core"/>
    <property type="match status" value="1"/>
</dbReference>
<dbReference type="InterPro" id="IPR007110">
    <property type="entry name" value="Ig-like_dom"/>
</dbReference>
<protein>
    <recommendedName>
        <fullName evidence="1">Ig-like domain-containing protein</fullName>
    </recommendedName>
</protein>
<dbReference type="Gene3D" id="2.60.40.10">
    <property type="entry name" value="Immunoglobulins"/>
    <property type="match status" value="1"/>
</dbReference>
<dbReference type="PROSITE" id="PS50835">
    <property type="entry name" value="IG_LIKE"/>
    <property type="match status" value="1"/>
</dbReference>
<comment type="caution">
    <text evidence="2">The sequence shown here is derived from an EMBL/GenBank/DDBJ whole genome shotgun (WGS) entry which is preliminary data.</text>
</comment>
<sequence length="1220" mass="131138">MSSSTPPVNGTPSVTTLTISGVPSVTAATAKTLYNEGESLTLTAGVSASVVGTIQYRWSGPNSFTSALQNPIQATATPAMSGSYSVVTTNVAGCTAMAQVSLTVSPTSFSCTCQDCDQPEVRDTDNPTGAAQATAGQNYVQESVQLNEAGTQAVHTLTYLDGLGRPIQQVSVGTGGKTTAVPQADVIQLREYDGFGREATQYLPYAKASNGGAYRSDGASAVSGYHNGTLSRSNSPTTTFNFEASPLNRVISLQLPGRTSAQTLVYRTNTASELKLLTFNFADKTITVSTYAAGQLYVTETTDENGQKTTEYKDKEGRVVGKDVAGRKTLYGYDDFGQLRCVVPPKASGSLSGSFNPVTTTNDLLFGYDYDERGLLIQKKIPGAGVSSLTYDSRDRLWKATDAKNQTVVTTYDNLDRVVSTSLAGGQVLTKTFYDTYGYGEQGFDVSHAFGQARLTGQLQGMVTGNWSSLLGEGTATAGLTATLVSSTYYDELGRVIQTVSDNHKGGKDRSSSRLDFIGRSLEQKLSTTGNSSLEVVVETRTAYDAGSRVKSVCQRVSDNVQAPIGNGILAYLEPVARHQYNGIGELTTKTLGCEIQTLNYDYKMQGWLARINDPANLNAGFKPADKHFFGMQLAYDGVGNIITWDYRNAQTSYGPPYDLNQRPAYGYSFTYDALNRLKSGGLTQQGQAVFSLSNLAYDDNGNLDALTRTLQGAVVDDLRYSYSATSNKLSSVSDVGTNPAGGNAFVKDGTATYTYDANGNLSSDSGKELSAISYNHLNLPKTVTQQSGQAIHYVYSASGQKLRAIFPGVGGGQPKTYDYVAGLVYAGNQLEFIPTAEGRVLPPGLASTTVVLGTSNTVVATNQFYRYEYHLKDHLGNLRVACRCGEKAVAQTPSDSYIPLVVQEQHYDPFGLDLSSLSTKPGLNANRFKYNGKEEQPGIGWIDYGARMYDPQVPRWLSVDPLSELDFHQSGYMYVSGNPINRIDLFGLTDTTYVVKPGTKSNILDAVTVRAKHNNPLNNSIAENWEIAHIRNRRQYGENSPYQKHFRAGGNEAAVIIGAPIAAIGMVEAGVAWSSLSRLEQLDKLAAVKRFYSLPAITSRLSVNLIGQALGNHLSKGQNKIELISIGADFLLPSYVGLGISSVYEYSGNSEGFEFNRQKNGDIAAKLASGIVFGAAGDKISDWVSPNGGVTLMGTIFDATLETWHQTFDAIMESGKKKP</sequence>
<name>A0A927AWA5_9BACT</name>
<evidence type="ECO:0000313" key="2">
    <source>
        <dbReference type="EMBL" id="MBD2705648.1"/>
    </source>
</evidence>
<reference evidence="2" key="1">
    <citation type="submission" date="2020-09" db="EMBL/GenBank/DDBJ databases">
        <authorList>
            <person name="Kim M.K."/>
        </authorList>
    </citation>
    <scope>NUCLEOTIDE SEQUENCE</scope>
    <source>
        <strain evidence="2">BT702</strain>
    </source>
</reference>
<dbReference type="Proteomes" id="UP000598820">
    <property type="component" value="Unassembled WGS sequence"/>
</dbReference>
<dbReference type="Gene3D" id="2.180.10.10">
    <property type="entry name" value="RHS repeat-associated core"/>
    <property type="match status" value="1"/>
</dbReference>
<dbReference type="InterPro" id="IPR013783">
    <property type="entry name" value="Ig-like_fold"/>
</dbReference>
<dbReference type="InterPro" id="IPR050708">
    <property type="entry name" value="T6SS_VgrG/RHS"/>
</dbReference>
<proteinExistence type="predicted"/>
<dbReference type="Pfam" id="PF20041">
    <property type="entry name" value="DUF6443"/>
    <property type="match status" value="1"/>
</dbReference>
<dbReference type="InterPro" id="IPR045619">
    <property type="entry name" value="DUF6443"/>
</dbReference>
<dbReference type="EMBL" id="JACWZY010000064">
    <property type="protein sequence ID" value="MBD2705648.1"/>
    <property type="molecule type" value="Genomic_DNA"/>
</dbReference>
<dbReference type="PANTHER" id="PTHR32305">
    <property type="match status" value="1"/>
</dbReference>
<evidence type="ECO:0000313" key="3">
    <source>
        <dbReference type="Proteomes" id="UP000598820"/>
    </source>
</evidence>
<dbReference type="PANTHER" id="PTHR32305:SF15">
    <property type="entry name" value="PROTEIN RHSA-RELATED"/>
    <property type="match status" value="1"/>
</dbReference>
<keyword evidence="3" id="KW-1185">Reference proteome</keyword>
<dbReference type="InterPro" id="IPR022385">
    <property type="entry name" value="Rhs_assc_core"/>
</dbReference>
<accession>A0A927AWA5</accession>
<gene>
    <name evidence="2" type="ORF">IC229_33885</name>
</gene>
<feature type="domain" description="Ig-like" evidence="1">
    <location>
        <begin position="23"/>
        <end position="128"/>
    </location>
</feature>
<dbReference type="RefSeq" id="WP_190893288.1">
    <property type="nucleotide sequence ID" value="NZ_JACWZY010000064.1"/>
</dbReference>
<dbReference type="AlphaFoldDB" id="A0A927AWA5"/>
<evidence type="ECO:0000259" key="1">
    <source>
        <dbReference type="PROSITE" id="PS50835"/>
    </source>
</evidence>
<organism evidence="2 3">
    <name type="scientific">Spirosoma profusum</name>
    <dbReference type="NCBI Taxonomy" id="2771354"/>
    <lineage>
        <taxon>Bacteria</taxon>
        <taxon>Pseudomonadati</taxon>
        <taxon>Bacteroidota</taxon>
        <taxon>Cytophagia</taxon>
        <taxon>Cytophagales</taxon>
        <taxon>Cytophagaceae</taxon>
        <taxon>Spirosoma</taxon>
    </lineage>
</organism>